<dbReference type="Proteomes" id="UP001497535">
    <property type="component" value="Unassembled WGS sequence"/>
</dbReference>
<keyword evidence="2" id="KW-1185">Reference proteome</keyword>
<organism evidence="1 2">
    <name type="scientific">Meloidogyne enterolobii</name>
    <name type="common">Root-knot nematode worm</name>
    <name type="synonym">Meloidogyne mayaguensis</name>
    <dbReference type="NCBI Taxonomy" id="390850"/>
    <lineage>
        <taxon>Eukaryota</taxon>
        <taxon>Metazoa</taxon>
        <taxon>Ecdysozoa</taxon>
        <taxon>Nematoda</taxon>
        <taxon>Chromadorea</taxon>
        <taxon>Rhabditida</taxon>
        <taxon>Tylenchina</taxon>
        <taxon>Tylenchomorpha</taxon>
        <taxon>Tylenchoidea</taxon>
        <taxon>Meloidogynidae</taxon>
        <taxon>Meloidogyninae</taxon>
        <taxon>Meloidogyne</taxon>
    </lineage>
</organism>
<name>A0ACB0ZQC8_MELEN</name>
<evidence type="ECO:0000313" key="1">
    <source>
        <dbReference type="EMBL" id="CAK5081312.1"/>
    </source>
</evidence>
<protein>
    <submittedName>
        <fullName evidence="1">Uncharacterized protein</fullName>
    </submittedName>
</protein>
<sequence>MSDILNNIDGGEGLSNSILAKSDMFSKRRRVPKSLDFFIKILNEGTKLLPSWFFIDSFLIIEMMKTMPVLGQLSFEDKIHLYSRNGLTAIVFSMLFYSKNLQGSDVLISPAGMSPILIKHNETTNLLFYKHLIKIAEFNLSREEFLILRVLILLHTGFS</sequence>
<dbReference type="EMBL" id="CAVMJV010000043">
    <property type="protein sequence ID" value="CAK5081312.1"/>
    <property type="molecule type" value="Genomic_DNA"/>
</dbReference>
<accession>A0ACB0ZQC8</accession>
<reference evidence="1" key="1">
    <citation type="submission" date="2023-11" db="EMBL/GenBank/DDBJ databases">
        <authorList>
            <person name="Poullet M."/>
        </authorList>
    </citation>
    <scope>NUCLEOTIDE SEQUENCE</scope>
    <source>
        <strain evidence="1">E1834</strain>
    </source>
</reference>
<proteinExistence type="predicted"/>
<comment type="caution">
    <text evidence="1">The sequence shown here is derived from an EMBL/GenBank/DDBJ whole genome shotgun (WGS) entry which is preliminary data.</text>
</comment>
<gene>
    <name evidence="1" type="ORF">MENTE1834_LOCUS28537</name>
</gene>
<evidence type="ECO:0000313" key="2">
    <source>
        <dbReference type="Proteomes" id="UP001497535"/>
    </source>
</evidence>